<organism evidence="1 2">
    <name type="scientific">Puccinia striiformis</name>
    <dbReference type="NCBI Taxonomy" id="27350"/>
    <lineage>
        <taxon>Eukaryota</taxon>
        <taxon>Fungi</taxon>
        <taxon>Dikarya</taxon>
        <taxon>Basidiomycota</taxon>
        <taxon>Pucciniomycotina</taxon>
        <taxon>Pucciniomycetes</taxon>
        <taxon>Pucciniales</taxon>
        <taxon>Pucciniaceae</taxon>
        <taxon>Puccinia</taxon>
    </lineage>
</organism>
<dbReference type="VEuPathDB" id="FungiDB:PSHT_03276"/>
<dbReference type="PANTHER" id="PTHR33069:SF3">
    <property type="entry name" value="DYNEIN HEAVY CHAIN TAIL DOMAIN-CONTAINING PROTEIN"/>
    <property type="match status" value="1"/>
</dbReference>
<proteinExistence type="predicted"/>
<dbReference type="VEuPathDB" id="FungiDB:PSTT_17002"/>
<comment type="caution">
    <text evidence="1">The sequence shown here is derived from an EMBL/GenBank/DDBJ whole genome shotgun (WGS) entry which is preliminary data.</text>
</comment>
<dbReference type="Proteomes" id="UP000238274">
    <property type="component" value="Unassembled WGS sequence"/>
</dbReference>
<sequence length="524" mass="59313">MWHDLSKDPESTTCQFTLSVSMRCARRYGTECNETIDEALKLLHGSACDIIQDEWQQKRPSLNLRIEILTPLTTIVPQRDVSALRQHVIKLANLTMPLIKITRIFYNDFSSRTRKKLRLTLYTELDSKTLTQLHESAATVTARFVVLVRALGTSYDNNSLAYDRTLIPKQVQDISQTLDSTLVILATHPIPLPGQISHSPSEKHYKARLSDLQEQWHCAVKNFLTTFLSIEAPLHFVVFSGLGLIDIDLSLRQAPEYTMADSETESSSPTALVLRMLANLKWHASSQDPESMECQQLASIWKEYARRSGIGCNKTIRQAFLKLQGSDLDIIQDEWQEKAASLTSTLETLTSHTTTPPRRNRSAFRQHVIKLAHLAMPLIKLIRIFYNDFSSRTRKNLRFTLDTELNSETLTQLHQSAAEVTGCFAVLGHALRASYADRSLAYGRDFIPKQIQVVSQTLDSTLVILAMYLIPLPGQTGHSPRPQIITRLGSSPCKERWHCAIKNLSTTLLSFEGRHHQQRAAPEE</sequence>
<reference evidence="2" key="2">
    <citation type="journal article" date="2018" name="BMC Genomics">
        <title>Genomic insights into host adaptation between the wheat stripe rust pathogen (Puccinia striiformis f. sp. tritici) and the barley stripe rust pathogen (Puccinia striiformis f. sp. hordei).</title>
        <authorList>
            <person name="Xia C."/>
            <person name="Wang M."/>
            <person name="Yin C."/>
            <person name="Cornejo O.E."/>
            <person name="Hulbert S.H."/>
            <person name="Chen X."/>
        </authorList>
    </citation>
    <scope>NUCLEOTIDE SEQUENCE [LARGE SCALE GENOMIC DNA]</scope>
    <source>
        <strain evidence="2">93TX-2</strain>
    </source>
</reference>
<reference evidence="2" key="3">
    <citation type="journal article" date="2018" name="Mol. Plant Microbe Interact.">
        <title>Genome sequence resources for the wheat stripe rust pathogen (Puccinia striiformis f. sp. tritici) and the barley stripe rust pathogen (Puccinia striiformis f. sp. hordei).</title>
        <authorList>
            <person name="Xia C."/>
            <person name="Wang M."/>
            <person name="Yin C."/>
            <person name="Cornejo O.E."/>
            <person name="Hulbert S.H."/>
            <person name="Chen X."/>
        </authorList>
    </citation>
    <scope>NUCLEOTIDE SEQUENCE [LARGE SCALE GENOMIC DNA]</scope>
    <source>
        <strain evidence="2">93TX-2</strain>
    </source>
</reference>
<accession>A0A2S4WFV2</accession>
<protein>
    <submittedName>
        <fullName evidence="1">Uncharacterized protein</fullName>
    </submittedName>
</protein>
<dbReference type="AlphaFoldDB" id="A0A2S4WFV2"/>
<dbReference type="EMBL" id="PKSM01000030">
    <property type="protein sequence ID" value="POW20676.1"/>
    <property type="molecule type" value="Genomic_DNA"/>
</dbReference>
<evidence type="ECO:0000313" key="1">
    <source>
        <dbReference type="EMBL" id="POW20676.1"/>
    </source>
</evidence>
<keyword evidence="2" id="KW-1185">Reference proteome</keyword>
<dbReference type="PANTHER" id="PTHR33069">
    <property type="entry name" value="CHROMOSOME 7, WHOLE GENOME SHOTGUN SEQUENCE-RELATED"/>
    <property type="match status" value="1"/>
</dbReference>
<gene>
    <name evidence="1" type="ORF">PSHT_03276</name>
</gene>
<reference evidence="1 2" key="1">
    <citation type="submission" date="2017-12" db="EMBL/GenBank/DDBJ databases">
        <title>Gene loss provides genomic basis for host adaptation in cereal stripe rust fungi.</title>
        <authorList>
            <person name="Xia C."/>
        </authorList>
    </citation>
    <scope>NUCLEOTIDE SEQUENCE [LARGE SCALE GENOMIC DNA]</scope>
    <source>
        <strain evidence="1 2">93TX-2</strain>
    </source>
</reference>
<name>A0A2S4WFV2_9BASI</name>
<evidence type="ECO:0000313" key="2">
    <source>
        <dbReference type="Proteomes" id="UP000238274"/>
    </source>
</evidence>